<proteinExistence type="predicted"/>
<dbReference type="PANTHER" id="PTHR10361">
    <property type="entry name" value="SODIUM-BILE ACID COTRANSPORTER"/>
    <property type="match status" value="1"/>
</dbReference>
<evidence type="ECO:0000256" key="5">
    <source>
        <dbReference type="SAM" id="Phobius"/>
    </source>
</evidence>
<feature type="transmembrane region" description="Helical" evidence="5">
    <location>
        <begin position="125"/>
        <end position="145"/>
    </location>
</feature>
<feature type="transmembrane region" description="Helical" evidence="5">
    <location>
        <begin position="35"/>
        <end position="55"/>
    </location>
</feature>
<keyword evidence="7" id="KW-1185">Reference proteome</keyword>
<name>A0ABS2QXV0_9BACI</name>
<feature type="transmembrane region" description="Helical" evidence="5">
    <location>
        <begin position="281"/>
        <end position="305"/>
    </location>
</feature>
<feature type="transmembrane region" description="Helical" evidence="5">
    <location>
        <begin position="222"/>
        <end position="245"/>
    </location>
</feature>
<evidence type="ECO:0000256" key="3">
    <source>
        <dbReference type="ARBA" id="ARBA00022989"/>
    </source>
</evidence>
<organism evidence="6 7">
    <name type="scientific">Priestia iocasae</name>
    <dbReference type="NCBI Taxonomy" id="2291674"/>
    <lineage>
        <taxon>Bacteria</taxon>
        <taxon>Bacillati</taxon>
        <taxon>Bacillota</taxon>
        <taxon>Bacilli</taxon>
        <taxon>Bacillales</taxon>
        <taxon>Bacillaceae</taxon>
        <taxon>Priestia</taxon>
    </lineage>
</organism>
<dbReference type="RefSeq" id="WP_205187528.1">
    <property type="nucleotide sequence ID" value="NZ_JAFBFC010000004.1"/>
</dbReference>
<feature type="transmembrane region" description="Helical" evidence="5">
    <location>
        <begin position="199"/>
        <end position="216"/>
    </location>
</feature>
<keyword evidence="2 5" id="KW-0812">Transmembrane</keyword>
<dbReference type="PANTHER" id="PTHR10361:SF28">
    <property type="entry name" value="P3 PROTEIN-RELATED"/>
    <property type="match status" value="1"/>
</dbReference>
<feature type="transmembrane region" description="Helical" evidence="5">
    <location>
        <begin position="96"/>
        <end position="118"/>
    </location>
</feature>
<dbReference type="Gene3D" id="1.20.1530.20">
    <property type="match status" value="1"/>
</dbReference>
<feature type="transmembrane region" description="Helical" evidence="5">
    <location>
        <begin position="257"/>
        <end position="275"/>
    </location>
</feature>
<protein>
    <submittedName>
        <fullName evidence="6">BASS family bile acid:Na+ symporter</fullName>
    </submittedName>
</protein>
<comment type="caution">
    <text evidence="6">The sequence shown here is derived from an EMBL/GenBank/DDBJ whole genome shotgun (WGS) entry which is preliminary data.</text>
</comment>
<evidence type="ECO:0000313" key="7">
    <source>
        <dbReference type="Proteomes" id="UP000809829"/>
    </source>
</evidence>
<feature type="transmembrane region" description="Helical" evidence="5">
    <location>
        <begin position="67"/>
        <end position="90"/>
    </location>
</feature>
<dbReference type="EMBL" id="JAFBFC010000004">
    <property type="protein sequence ID" value="MBM7703561.1"/>
    <property type="molecule type" value="Genomic_DNA"/>
</dbReference>
<dbReference type="Proteomes" id="UP000809829">
    <property type="component" value="Unassembled WGS sequence"/>
</dbReference>
<evidence type="ECO:0000256" key="2">
    <source>
        <dbReference type="ARBA" id="ARBA00022692"/>
    </source>
</evidence>
<evidence type="ECO:0000256" key="1">
    <source>
        <dbReference type="ARBA" id="ARBA00004141"/>
    </source>
</evidence>
<comment type="subcellular location">
    <subcellularLocation>
        <location evidence="1">Membrane</location>
        <topology evidence="1">Multi-pass membrane protein</topology>
    </subcellularLocation>
</comment>
<dbReference type="InterPro" id="IPR038770">
    <property type="entry name" value="Na+/solute_symporter_sf"/>
</dbReference>
<feature type="transmembrane region" description="Helical" evidence="5">
    <location>
        <begin position="12"/>
        <end position="29"/>
    </location>
</feature>
<reference evidence="6 7" key="1">
    <citation type="submission" date="2021-01" db="EMBL/GenBank/DDBJ databases">
        <title>Genomic Encyclopedia of Type Strains, Phase IV (KMG-IV): sequencing the most valuable type-strain genomes for metagenomic binning, comparative biology and taxonomic classification.</title>
        <authorList>
            <person name="Goeker M."/>
        </authorList>
    </citation>
    <scope>NUCLEOTIDE SEQUENCE [LARGE SCALE GENOMIC DNA]</scope>
    <source>
        <strain evidence="6 7">DSM 104297</strain>
    </source>
</reference>
<feature type="transmembrane region" description="Helical" evidence="5">
    <location>
        <begin position="157"/>
        <end position="178"/>
    </location>
</feature>
<keyword evidence="3 5" id="KW-1133">Transmembrane helix</keyword>
<keyword evidence="4 5" id="KW-0472">Membrane</keyword>
<dbReference type="InterPro" id="IPR004710">
    <property type="entry name" value="Bilac:Na_transpt"/>
</dbReference>
<evidence type="ECO:0000313" key="6">
    <source>
        <dbReference type="EMBL" id="MBM7703561.1"/>
    </source>
</evidence>
<sequence>MNKINDFISRKLPLLILFMAVGTYVFPYYLAVPSWIPSLLLGVVIFFTGLSMNVSAIKQIHMKKRTLFLAILLKWTLTVFISIGLAYVFFSHKPDLAAGIILGGVVPSATAATLYTFLAGGTTPLVISASLIDIFISPVVTPLSMMGLSSQEVGISLWRLLQSFLYIVLLPLGIGLLVQRMVPTLVTHSRSVTKLGSSFALLLIIHTLVGSGKNAISSEISSMPLLASVTFVQVICPMLLAYYISKLVNVQEADARAILFQVGLCNTALAAILAFEFISELAAIAPIVNMIINLSLGALFANYFANRDENEATTATS</sequence>
<accession>A0ABS2QXV0</accession>
<evidence type="ECO:0000256" key="4">
    <source>
        <dbReference type="ARBA" id="ARBA00023136"/>
    </source>
</evidence>
<dbReference type="Pfam" id="PF01758">
    <property type="entry name" value="SBF"/>
    <property type="match status" value="1"/>
</dbReference>
<dbReference type="InterPro" id="IPR002657">
    <property type="entry name" value="BilAc:Na_symport/Acr3"/>
</dbReference>
<gene>
    <name evidence="6" type="ORF">JOC83_002410</name>
</gene>